<gene>
    <name evidence="9" type="ORF">GNLVRS02_ARAD1D28688g</name>
</gene>
<evidence type="ECO:0000256" key="2">
    <source>
        <dbReference type="ARBA" id="ARBA00022617"/>
    </source>
</evidence>
<sequence length="183" mass="19922">MLSLRPLSQTALRASVRPSVMSASRVLFTPGIRYAATNASKVQATTPDEALEILKSQRARRPVSPHLTIYKPPLNMVMSALHRNTGVLLGLGVYGFFVGYVGLPLVGLSFDAASVAATFGALPLLVKIPAKFVTSWFFTFHSFNGIRHLVWDTARELTMKGVNRTGWTVVGLSVISSLILTFM</sequence>
<feature type="transmembrane region" description="Helical" evidence="8">
    <location>
        <begin position="86"/>
        <end position="106"/>
    </location>
</feature>
<dbReference type="PANTHER" id="PTHR10978:SF5">
    <property type="entry name" value="SUCCINATE DEHYDROGENASE CYTOCHROME B560 SUBUNIT, MITOCHONDRIAL"/>
    <property type="match status" value="1"/>
</dbReference>
<dbReference type="InterPro" id="IPR034804">
    <property type="entry name" value="SQR/QFR_C/D"/>
</dbReference>
<dbReference type="EMBL" id="HG937694">
    <property type="protein sequence ID" value="CDP38172.1"/>
    <property type="molecule type" value="Genomic_DNA"/>
</dbReference>
<dbReference type="Gene3D" id="1.20.1300.10">
    <property type="entry name" value="Fumarate reductase/succinate dehydrogenase, transmembrane subunit"/>
    <property type="match status" value="1"/>
</dbReference>
<protein>
    <submittedName>
        <fullName evidence="9">ARAD1D28688p</fullName>
    </submittedName>
</protein>
<dbReference type="Pfam" id="PF01127">
    <property type="entry name" value="Sdh_cyt"/>
    <property type="match status" value="1"/>
</dbReference>
<dbReference type="GO" id="GO:0046872">
    <property type="term" value="F:metal ion binding"/>
    <property type="evidence" value="ECO:0007669"/>
    <property type="project" value="UniProtKB-KW"/>
</dbReference>
<keyword evidence="3 8" id="KW-0812">Transmembrane</keyword>
<evidence type="ECO:0000256" key="4">
    <source>
        <dbReference type="ARBA" id="ARBA00022723"/>
    </source>
</evidence>
<keyword evidence="4" id="KW-0479">Metal-binding</keyword>
<dbReference type="InterPro" id="IPR000701">
    <property type="entry name" value="SuccDH_FuR_B_TM-su"/>
</dbReference>
<keyword evidence="5 8" id="KW-1133">Transmembrane helix</keyword>
<reference evidence="9" key="2">
    <citation type="submission" date="2014-06" db="EMBL/GenBank/DDBJ databases">
        <title>The complete genome of Blastobotrys (Arxula) adeninivorans LS3 - a yeast of biotechnological interest.</title>
        <authorList>
            <person name="Kunze G."/>
            <person name="Gaillardin C."/>
            <person name="Czernicka M."/>
            <person name="Durrens P."/>
            <person name="Martin T."/>
            <person name="Boer E."/>
            <person name="Gabaldon T."/>
            <person name="Cruz J."/>
            <person name="Talla E."/>
            <person name="Marck C."/>
            <person name="Goffeau A."/>
            <person name="Barbe V."/>
            <person name="Baret P."/>
            <person name="Baronian K."/>
            <person name="Beier S."/>
            <person name="Bleykasten C."/>
            <person name="Bode R."/>
            <person name="Casaregola S."/>
            <person name="Despons L."/>
            <person name="Fairhead C."/>
            <person name="Giersberg M."/>
            <person name="Gierski P."/>
            <person name="Hahnel U."/>
            <person name="Hartmann A."/>
            <person name="Jankowska D."/>
            <person name="Jubin C."/>
            <person name="Jung P."/>
            <person name="Lafontaine I."/>
            <person name="Leh-Louis V."/>
            <person name="Lemaire M."/>
            <person name="Marcet-Houben M."/>
            <person name="Mascher M."/>
            <person name="Morel G."/>
            <person name="Richard G.-F."/>
            <person name="Riechen J."/>
            <person name="Sacerdot C."/>
            <person name="Sarkar A."/>
            <person name="Savel G."/>
            <person name="Schacherer J."/>
            <person name="Sherman D."/>
            <person name="Straub M.-L."/>
            <person name="Stein N."/>
            <person name="Thierry A."/>
            <person name="Trautwein-Schult A."/>
            <person name="Westhof E."/>
            <person name="Worch S."/>
            <person name="Dujon B."/>
            <person name="Souciet J.-L."/>
            <person name="Wincker P."/>
            <person name="Scholz U."/>
            <person name="Neuveglise N."/>
        </authorList>
    </citation>
    <scope>NUCLEOTIDE SEQUENCE</scope>
    <source>
        <strain evidence="9">LS3</strain>
    </source>
</reference>
<dbReference type="GO" id="GO:0031966">
    <property type="term" value="C:mitochondrial membrane"/>
    <property type="evidence" value="ECO:0007669"/>
    <property type="project" value="UniProtKB-ARBA"/>
</dbReference>
<reference evidence="9" key="1">
    <citation type="submission" date="2014-02" db="EMBL/GenBank/DDBJ databases">
        <authorList>
            <person name="Genoscope - CEA"/>
        </authorList>
    </citation>
    <scope>NUCLEOTIDE SEQUENCE</scope>
    <source>
        <strain evidence="9">LS3</strain>
    </source>
</reference>
<dbReference type="GO" id="GO:0006121">
    <property type="term" value="P:mitochondrial electron transport, succinate to ubiquinone"/>
    <property type="evidence" value="ECO:0007669"/>
    <property type="project" value="TreeGrafter"/>
</dbReference>
<evidence type="ECO:0000256" key="3">
    <source>
        <dbReference type="ARBA" id="ARBA00022692"/>
    </source>
</evidence>
<proteinExistence type="predicted"/>
<dbReference type="GO" id="GO:0009055">
    <property type="term" value="F:electron transfer activity"/>
    <property type="evidence" value="ECO:0007669"/>
    <property type="project" value="InterPro"/>
</dbReference>
<feature type="transmembrane region" description="Helical" evidence="8">
    <location>
        <begin position="165"/>
        <end position="182"/>
    </location>
</feature>
<evidence type="ECO:0000256" key="8">
    <source>
        <dbReference type="SAM" id="Phobius"/>
    </source>
</evidence>
<dbReference type="NCBIfam" id="TIGR02970">
    <property type="entry name" value="succ_dehyd_cytB"/>
    <property type="match status" value="1"/>
</dbReference>
<keyword evidence="2" id="KW-0349">Heme</keyword>
<dbReference type="InterPro" id="IPR014314">
    <property type="entry name" value="Succ_DH_cytb556"/>
</dbReference>
<dbReference type="CDD" id="cd03499">
    <property type="entry name" value="SQR_TypeC_SdhC"/>
    <property type="match status" value="1"/>
</dbReference>
<evidence type="ECO:0000256" key="6">
    <source>
        <dbReference type="ARBA" id="ARBA00023004"/>
    </source>
</evidence>
<dbReference type="PANTHER" id="PTHR10978">
    <property type="entry name" value="SUCCINATE DEHYDROGENASE CYTOCHROME B560 SUBUNIT"/>
    <property type="match status" value="1"/>
</dbReference>
<feature type="transmembrane region" description="Helical" evidence="8">
    <location>
        <begin position="112"/>
        <end position="130"/>
    </location>
</feature>
<dbReference type="GO" id="GO:0006099">
    <property type="term" value="P:tricarboxylic acid cycle"/>
    <property type="evidence" value="ECO:0007669"/>
    <property type="project" value="InterPro"/>
</dbReference>
<dbReference type="PROSITE" id="PS01001">
    <property type="entry name" value="SDH_CYT_2"/>
    <property type="match status" value="1"/>
</dbReference>
<keyword evidence="7 8" id="KW-0472">Membrane</keyword>
<evidence type="ECO:0000256" key="7">
    <source>
        <dbReference type="ARBA" id="ARBA00023136"/>
    </source>
</evidence>
<comment type="subcellular location">
    <subcellularLocation>
        <location evidence="1">Membrane</location>
        <topology evidence="1">Multi-pass membrane protein</topology>
    </subcellularLocation>
</comment>
<dbReference type="PROSITE" id="PS01000">
    <property type="entry name" value="SDH_CYT_1"/>
    <property type="match status" value="1"/>
</dbReference>
<name>A0A060TH93_BLAAD</name>
<accession>A0A060TH93</accession>
<dbReference type="SUPFAM" id="SSF81343">
    <property type="entry name" value="Fumarate reductase respiratory complex transmembrane subunits"/>
    <property type="match status" value="1"/>
</dbReference>
<organism evidence="9">
    <name type="scientific">Blastobotrys adeninivorans</name>
    <name type="common">Yeast</name>
    <name type="synonym">Arxula adeninivorans</name>
    <dbReference type="NCBI Taxonomy" id="409370"/>
    <lineage>
        <taxon>Eukaryota</taxon>
        <taxon>Fungi</taxon>
        <taxon>Dikarya</taxon>
        <taxon>Ascomycota</taxon>
        <taxon>Saccharomycotina</taxon>
        <taxon>Dipodascomycetes</taxon>
        <taxon>Dipodascales</taxon>
        <taxon>Trichomonascaceae</taxon>
        <taxon>Blastobotrys</taxon>
    </lineage>
</organism>
<evidence type="ECO:0000313" key="9">
    <source>
        <dbReference type="EMBL" id="CDP38172.1"/>
    </source>
</evidence>
<keyword evidence="6" id="KW-0408">Iron</keyword>
<dbReference type="PhylomeDB" id="A0A060TH93"/>
<dbReference type="InterPro" id="IPR018495">
    <property type="entry name" value="Succ_DH_cyt_bsu_CS"/>
</dbReference>
<evidence type="ECO:0000256" key="1">
    <source>
        <dbReference type="ARBA" id="ARBA00004141"/>
    </source>
</evidence>
<dbReference type="AlphaFoldDB" id="A0A060TH93"/>
<evidence type="ECO:0000256" key="5">
    <source>
        <dbReference type="ARBA" id="ARBA00022989"/>
    </source>
</evidence>